<keyword evidence="4" id="KW-1185">Reference proteome</keyword>
<organism evidence="3 4">
    <name type="scientific">Pseudobacter ginsenosidimutans</name>
    <dbReference type="NCBI Taxonomy" id="661488"/>
    <lineage>
        <taxon>Bacteria</taxon>
        <taxon>Pseudomonadati</taxon>
        <taxon>Bacteroidota</taxon>
        <taxon>Chitinophagia</taxon>
        <taxon>Chitinophagales</taxon>
        <taxon>Chitinophagaceae</taxon>
        <taxon>Pseudobacter</taxon>
    </lineage>
</organism>
<reference evidence="3 4" key="1">
    <citation type="submission" date="2019-02" db="EMBL/GenBank/DDBJ databases">
        <title>Genomic Encyclopedia of Type Strains, Phase IV (KMG-IV): sequencing the most valuable type-strain genomes for metagenomic binning, comparative biology and taxonomic classification.</title>
        <authorList>
            <person name="Goeker M."/>
        </authorList>
    </citation>
    <scope>NUCLEOTIDE SEQUENCE [LARGE SCALE GENOMIC DNA]</scope>
    <source>
        <strain evidence="3 4">DSM 18116</strain>
    </source>
</reference>
<evidence type="ECO:0000313" key="3">
    <source>
        <dbReference type="EMBL" id="RZS67066.1"/>
    </source>
</evidence>
<dbReference type="OrthoDB" id="1117657at2"/>
<comment type="caution">
    <text evidence="3">The sequence shown here is derived from an EMBL/GenBank/DDBJ whole genome shotgun (WGS) entry which is preliminary data.</text>
</comment>
<protein>
    <recommendedName>
        <fullName evidence="5">Adhesin domain-containing protein</fullName>
    </recommendedName>
</protein>
<keyword evidence="2" id="KW-0732">Signal</keyword>
<evidence type="ECO:0000256" key="2">
    <source>
        <dbReference type="SAM" id="SignalP"/>
    </source>
</evidence>
<name>A0A4Q7MFV4_9BACT</name>
<feature type="compositionally biased region" description="Basic and acidic residues" evidence="1">
    <location>
        <begin position="272"/>
        <end position="281"/>
    </location>
</feature>
<evidence type="ECO:0000256" key="1">
    <source>
        <dbReference type="SAM" id="MobiDB-lite"/>
    </source>
</evidence>
<feature type="signal peptide" evidence="2">
    <location>
        <begin position="1"/>
        <end position="22"/>
    </location>
</feature>
<dbReference type="EMBL" id="SGXA01000004">
    <property type="protein sequence ID" value="RZS67066.1"/>
    <property type="molecule type" value="Genomic_DNA"/>
</dbReference>
<dbReference type="RefSeq" id="WP_130543949.1">
    <property type="nucleotide sequence ID" value="NZ_CP042431.1"/>
</dbReference>
<dbReference type="Proteomes" id="UP000293874">
    <property type="component" value="Unassembled WGS sequence"/>
</dbReference>
<evidence type="ECO:0008006" key="5">
    <source>
        <dbReference type="Google" id="ProtNLM"/>
    </source>
</evidence>
<sequence length="321" mass="35215">MSKVYNALLLVLSFAFTGTAIASENPLVEKKKVYTKSYPLSGNDKVSLTNKFGSLKINTWTKNEVKVEVTISAEAKTEERAQSILDGITINDSKNSEGVIFKTSIKGNNNQRWEKGEKQGFQVDYEVFLPAQNPLYAANEFGPLVIGDHSGEATVISKFGSARIGKLGNAKKIQVEFGSLILDAMNNGNLVIKFSSVEVRKTSGELNIDVEHSSAKLNLDNAVKNVTVKNSFSPLLLDVPANFSATYNIRTSFAKFKNKTSFAINKEDEDESRGPKFDFDYTGKSGGGETSVKVKTSFGDITIGHNLPFKVEEKNKKTKDI</sequence>
<feature type="region of interest" description="Disordered" evidence="1">
    <location>
        <begin position="267"/>
        <end position="288"/>
    </location>
</feature>
<dbReference type="AlphaFoldDB" id="A0A4Q7MFV4"/>
<evidence type="ECO:0000313" key="4">
    <source>
        <dbReference type="Proteomes" id="UP000293874"/>
    </source>
</evidence>
<gene>
    <name evidence="3" type="ORF">EV199_5451</name>
</gene>
<accession>A0A4Q7MFV4</accession>
<feature type="chain" id="PRO_5020816102" description="Adhesin domain-containing protein" evidence="2">
    <location>
        <begin position="23"/>
        <end position="321"/>
    </location>
</feature>
<proteinExistence type="predicted"/>